<reference evidence="4" key="1">
    <citation type="submission" date="2025-08" db="UniProtKB">
        <authorList>
            <consortium name="RefSeq"/>
        </authorList>
    </citation>
    <scope>IDENTIFICATION</scope>
    <source>
        <tissue evidence="4">Silk gland</tissue>
    </source>
</reference>
<keyword evidence="1" id="KW-0175">Coiled coil</keyword>
<dbReference type="AlphaFoldDB" id="A0A6J2JG08"/>
<evidence type="ECO:0000256" key="1">
    <source>
        <dbReference type="SAM" id="Coils"/>
    </source>
</evidence>
<dbReference type="GO" id="GO:0031012">
    <property type="term" value="C:extracellular matrix"/>
    <property type="evidence" value="ECO:0007669"/>
    <property type="project" value="TreeGrafter"/>
</dbReference>
<dbReference type="OrthoDB" id="7736742at2759"/>
<dbReference type="KEGG" id="bman:114241567"/>
<keyword evidence="3" id="KW-1185">Reference proteome</keyword>
<sequence length="698" mass="80404">MYINQVLLYNFLSLVFLSTADMYSVKIDTEQHVNVVDPRFLSFTVDPKYLFSTSEKYKRKECLCMAASLAPAYLRIAGPSTSQMVFHNATIAIADDEEPSDLAVRYRQWRKFVQWAKSTGFDLIFALNNEERTATGLWDPNTALNILTVAEKANIGEIFWQLGYECTNQSIEEYLNDLETLRVIVETFPPGRTEMWKVVAGDISDCLHGDSKSDFRDYIVLSSDMMDAIMLNGNSSSQELERMSDLDRLKLLKFLSHSTTPLWLTETTQQRYNELERAVDWLSSLGYSARNGFSVHYRELLEEEMYEPSLSFYMALLFKNLVGERVLNLEMEAGQAIMFAHCTSLRHQAIPGAVTLYGANMDDEPARFSIKLSKKEEGGDIMQFIISHDHNGNIAVNGRVMFFEGDIKPIVKRVRPYKSLLINLPAKSFGFWVLANTNVEACKDYGDDKPRVDSTESSSDEIRVRRSIISTDDNNAKDLRFVEKLKNVSVQERFEDAKHGVGQVLNVVKRNTKKKEREIEEDKRNNRKKKISKFKTKFDRVGRRDSNLKSLRDIIKSRRYLRKRKPTRYNRSKSNRLYGAKYRPKEKKEETAVETKRKRRDINEVDHKMNNINDLSIENVEDLKNVKLLNILRKIHEQLEDLSAEKESTKEKNDDSIDSGSEIVGAGFIKTTVNNLMGLLSDLNENLSKFWNAVTILE</sequence>
<dbReference type="GeneID" id="114241567"/>
<dbReference type="Proteomes" id="UP000504629">
    <property type="component" value="Unplaced"/>
</dbReference>
<dbReference type="GO" id="GO:0005615">
    <property type="term" value="C:extracellular space"/>
    <property type="evidence" value="ECO:0007669"/>
    <property type="project" value="TreeGrafter"/>
</dbReference>
<dbReference type="Gene3D" id="3.20.20.80">
    <property type="entry name" value="Glycosidases"/>
    <property type="match status" value="1"/>
</dbReference>
<gene>
    <name evidence="4" type="primary">LOC114241567</name>
</gene>
<protein>
    <submittedName>
        <fullName evidence="4">Hyaluronoglucuronidase</fullName>
    </submittedName>
</protein>
<evidence type="ECO:0000313" key="3">
    <source>
        <dbReference type="Proteomes" id="UP000504629"/>
    </source>
</evidence>
<dbReference type="PANTHER" id="PTHR46145">
    <property type="entry name" value="HEPARANASE"/>
    <property type="match status" value="1"/>
</dbReference>
<dbReference type="RefSeq" id="XP_028028228.1">
    <property type="nucleotide sequence ID" value="XM_028172427.1"/>
</dbReference>
<feature type="coiled-coil region" evidence="1">
    <location>
        <begin position="625"/>
        <end position="659"/>
    </location>
</feature>
<proteinExistence type="predicted"/>
<dbReference type="InterPro" id="IPR017853">
    <property type="entry name" value="GH"/>
</dbReference>
<keyword evidence="2" id="KW-0732">Signal</keyword>
<feature type="signal peptide" evidence="2">
    <location>
        <begin position="1"/>
        <end position="22"/>
    </location>
</feature>
<accession>A0A6J2JG08</accession>
<organism evidence="3 4">
    <name type="scientific">Bombyx mandarina</name>
    <name type="common">Wild silk moth</name>
    <name type="synonym">Wild silkworm</name>
    <dbReference type="NCBI Taxonomy" id="7092"/>
    <lineage>
        <taxon>Eukaryota</taxon>
        <taxon>Metazoa</taxon>
        <taxon>Ecdysozoa</taxon>
        <taxon>Arthropoda</taxon>
        <taxon>Hexapoda</taxon>
        <taxon>Insecta</taxon>
        <taxon>Pterygota</taxon>
        <taxon>Neoptera</taxon>
        <taxon>Endopterygota</taxon>
        <taxon>Lepidoptera</taxon>
        <taxon>Glossata</taxon>
        <taxon>Ditrysia</taxon>
        <taxon>Bombycoidea</taxon>
        <taxon>Bombycidae</taxon>
        <taxon>Bombycinae</taxon>
        <taxon>Bombyx</taxon>
    </lineage>
</organism>
<dbReference type="SUPFAM" id="SSF51445">
    <property type="entry name" value="(Trans)glycosidases"/>
    <property type="match status" value="1"/>
</dbReference>
<name>A0A6J2JG08_BOMMA</name>
<evidence type="ECO:0000313" key="4">
    <source>
        <dbReference type="RefSeq" id="XP_028028228.1"/>
    </source>
</evidence>
<evidence type="ECO:0000256" key="2">
    <source>
        <dbReference type="SAM" id="SignalP"/>
    </source>
</evidence>
<feature type="chain" id="PRO_5027113355" evidence="2">
    <location>
        <begin position="23"/>
        <end position="698"/>
    </location>
</feature>
<dbReference type="PANTHER" id="PTHR46145:SF4">
    <property type="entry name" value="HEPARANASE"/>
    <property type="match status" value="1"/>
</dbReference>